<dbReference type="InterPro" id="IPR042808">
    <property type="entry name" value="CLEC7A"/>
</dbReference>
<dbReference type="AlphaFoldDB" id="A0A8T1T5S0"/>
<feature type="domain" description="C-type lectin" evidence="5">
    <location>
        <begin position="177"/>
        <end position="300"/>
    </location>
</feature>
<dbReference type="InterPro" id="IPR016186">
    <property type="entry name" value="C-type_lectin-like/link_sf"/>
</dbReference>
<dbReference type="Proteomes" id="UP000765507">
    <property type="component" value="Unassembled WGS sequence"/>
</dbReference>
<keyword evidence="4" id="KW-1133">Transmembrane helix</keyword>
<dbReference type="PANTHER" id="PTHR47218">
    <property type="entry name" value="C-TYPE LECTIN DOMAIN FAMILY 7 MEMBER A"/>
    <property type="match status" value="1"/>
</dbReference>
<dbReference type="Gene3D" id="3.10.100.10">
    <property type="entry name" value="Mannose-Binding Protein A, subunit A"/>
    <property type="match status" value="1"/>
</dbReference>
<keyword evidence="6" id="KW-0449">Lipoprotein</keyword>
<dbReference type="InterPro" id="IPR016187">
    <property type="entry name" value="CTDL_fold"/>
</dbReference>
<dbReference type="Pfam" id="PF00059">
    <property type="entry name" value="Lectin_C"/>
    <property type="match status" value="1"/>
</dbReference>
<keyword evidence="2" id="KW-0430">Lectin</keyword>
<evidence type="ECO:0000256" key="4">
    <source>
        <dbReference type="SAM" id="Phobius"/>
    </source>
</evidence>
<evidence type="ECO:0000259" key="5">
    <source>
        <dbReference type="PROSITE" id="PS50041"/>
    </source>
</evidence>
<keyword evidence="6" id="KW-0675">Receptor</keyword>
<evidence type="ECO:0000256" key="1">
    <source>
        <dbReference type="ARBA" id="ARBA00004167"/>
    </source>
</evidence>
<name>A0A8T1T5S0_CHESE</name>
<dbReference type="SMART" id="SM00034">
    <property type="entry name" value="CLECT"/>
    <property type="match status" value="1"/>
</dbReference>
<dbReference type="GO" id="GO:0071226">
    <property type="term" value="P:cellular response to molecule of fungal origin"/>
    <property type="evidence" value="ECO:0007669"/>
    <property type="project" value="InterPro"/>
</dbReference>
<feature type="compositionally biased region" description="Polar residues" evidence="3">
    <location>
        <begin position="115"/>
        <end position="129"/>
    </location>
</feature>
<organism evidence="6 7">
    <name type="scientific">Chelydra serpentina</name>
    <name type="common">Snapping turtle</name>
    <name type="synonym">Testudo serpentina</name>
    <dbReference type="NCBI Taxonomy" id="8475"/>
    <lineage>
        <taxon>Eukaryota</taxon>
        <taxon>Metazoa</taxon>
        <taxon>Chordata</taxon>
        <taxon>Craniata</taxon>
        <taxon>Vertebrata</taxon>
        <taxon>Euteleostomi</taxon>
        <taxon>Archelosauria</taxon>
        <taxon>Testudinata</taxon>
        <taxon>Testudines</taxon>
        <taxon>Cryptodira</taxon>
        <taxon>Durocryptodira</taxon>
        <taxon>Americhelydia</taxon>
        <taxon>Chelydroidea</taxon>
        <taxon>Chelydridae</taxon>
        <taxon>Chelydra</taxon>
    </lineage>
</organism>
<dbReference type="CDD" id="cd03593">
    <property type="entry name" value="CLECT_NK_receptors_like"/>
    <property type="match status" value="1"/>
</dbReference>
<dbReference type="EMBL" id="JAHGAV010000031">
    <property type="protein sequence ID" value="KAG6936631.1"/>
    <property type="molecule type" value="Genomic_DNA"/>
</dbReference>
<feature type="region of interest" description="Disordered" evidence="3">
    <location>
        <begin position="41"/>
        <end position="68"/>
    </location>
</feature>
<dbReference type="SUPFAM" id="SSF56436">
    <property type="entry name" value="C-type lectin-like"/>
    <property type="match status" value="1"/>
</dbReference>
<evidence type="ECO:0000256" key="3">
    <source>
        <dbReference type="SAM" id="MobiDB-lite"/>
    </source>
</evidence>
<feature type="transmembrane region" description="Helical" evidence="4">
    <location>
        <begin position="72"/>
        <end position="94"/>
    </location>
</feature>
<comment type="subcellular location">
    <subcellularLocation>
        <location evidence="1">Membrane</location>
        <topology evidence="1">Single-pass membrane protein</topology>
    </subcellularLocation>
</comment>
<accession>A0A8T1T5S0</accession>
<evidence type="ECO:0000256" key="2">
    <source>
        <dbReference type="ARBA" id="ARBA00022734"/>
    </source>
</evidence>
<comment type="caution">
    <text evidence="6">The sequence shown here is derived from an EMBL/GenBank/DDBJ whole genome shotgun (WGS) entry which is preliminary data.</text>
</comment>
<protein>
    <submittedName>
        <fullName evidence="6">Oxidized low-density lipoprotein receptor 1-like</fullName>
    </submittedName>
</protein>
<dbReference type="GO" id="GO:0016020">
    <property type="term" value="C:membrane"/>
    <property type="evidence" value="ECO:0007669"/>
    <property type="project" value="UniProtKB-SubCell"/>
</dbReference>
<keyword evidence="7" id="KW-1185">Reference proteome</keyword>
<reference evidence="6 7" key="1">
    <citation type="journal article" date="2020" name="G3 (Bethesda)">
        <title>Draft Genome of the Common Snapping Turtle, Chelydra serpentina, a Model for Phenotypic Plasticity in Reptiles.</title>
        <authorList>
            <person name="Das D."/>
            <person name="Singh S.K."/>
            <person name="Bierstedt J."/>
            <person name="Erickson A."/>
            <person name="Galli G.L.J."/>
            <person name="Crossley D.A. 2nd"/>
            <person name="Rhen T."/>
        </authorList>
    </citation>
    <scope>NUCLEOTIDE SEQUENCE [LARGE SCALE GENOMIC DNA]</scope>
    <source>
        <strain evidence="6">KW</strain>
    </source>
</reference>
<dbReference type="PANTHER" id="PTHR47218:SF2">
    <property type="entry name" value="C-TYPE LECTIN DOMAIN-CONTAINING PROTEIN"/>
    <property type="match status" value="1"/>
</dbReference>
<keyword evidence="4" id="KW-0812">Transmembrane</keyword>
<sequence>MGPCFHDQSLYCCACIINLPDVKSNISVSIISPATRKELATCQEPNRHTPAKQQGSQRPQGAGSKDPPPSQWLLTTVILGILCLLLAIATGVLVSQGKYRKKRVENLTQKLKLCQSQTTNQPGTPQELPSNRGKWRKGSRCPNWPDPDPNRRFLLSQSDQRCLFVQGDKCPVRWIQSSDSVYLFAAADRTWEQCQSYCSSHSARLLKTESKEEKDFIQKESFLYFVDRQSFTYYFSFWIGLSYDSRTRKWVWVDSTTLSSGLLEIPEDGYQHYRHGACAYIHGGNFKPGDCGETRFCLCEKTKHLTRT</sequence>
<feature type="region of interest" description="Disordered" evidence="3">
    <location>
        <begin position="115"/>
        <end position="147"/>
    </location>
</feature>
<evidence type="ECO:0000313" key="7">
    <source>
        <dbReference type="Proteomes" id="UP000765507"/>
    </source>
</evidence>
<keyword evidence="4" id="KW-0472">Membrane</keyword>
<dbReference type="InterPro" id="IPR001304">
    <property type="entry name" value="C-type_lectin-like"/>
</dbReference>
<evidence type="ECO:0000313" key="6">
    <source>
        <dbReference type="EMBL" id="KAG6936631.1"/>
    </source>
</evidence>
<dbReference type="InterPro" id="IPR033992">
    <property type="entry name" value="NKR-like_CTLD"/>
</dbReference>
<dbReference type="OrthoDB" id="9425172at2759"/>
<dbReference type="PROSITE" id="PS50041">
    <property type="entry name" value="C_TYPE_LECTIN_2"/>
    <property type="match status" value="1"/>
</dbReference>
<gene>
    <name evidence="6" type="ORF">G0U57_012016</name>
</gene>
<proteinExistence type="predicted"/>
<dbReference type="GO" id="GO:0001872">
    <property type="term" value="F:(1-&gt;3)-beta-D-glucan binding"/>
    <property type="evidence" value="ECO:0007669"/>
    <property type="project" value="InterPro"/>
</dbReference>